<evidence type="ECO:0000313" key="1">
    <source>
        <dbReference type="EMBL" id="KAF2624315.1"/>
    </source>
</evidence>
<organism evidence="1 2">
    <name type="scientific">Macroventuria anomochaeta</name>
    <dbReference type="NCBI Taxonomy" id="301207"/>
    <lineage>
        <taxon>Eukaryota</taxon>
        <taxon>Fungi</taxon>
        <taxon>Dikarya</taxon>
        <taxon>Ascomycota</taxon>
        <taxon>Pezizomycotina</taxon>
        <taxon>Dothideomycetes</taxon>
        <taxon>Pleosporomycetidae</taxon>
        <taxon>Pleosporales</taxon>
        <taxon>Pleosporineae</taxon>
        <taxon>Didymellaceae</taxon>
        <taxon>Macroventuria</taxon>
    </lineage>
</organism>
<dbReference type="EMBL" id="MU006731">
    <property type="protein sequence ID" value="KAF2624315.1"/>
    <property type="molecule type" value="Genomic_DNA"/>
</dbReference>
<evidence type="ECO:0000313" key="2">
    <source>
        <dbReference type="Proteomes" id="UP000799754"/>
    </source>
</evidence>
<protein>
    <submittedName>
        <fullName evidence="1">Uncharacterized protein</fullName>
    </submittedName>
</protein>
<proteinExistence type="predicted"/>
<sequence>MEANRLFMLVIFAIVGVTKVMHANDAFLFGLGANGGCVVFWEGGDERVDSGPASVRTC</sequence>
<keyword evidence="2" id="KW-1185">Reference proteome</keyword>
<gene>
    <name evidence="1" type="ORF">BU25DRAFT_413567</name>
</gene>
<dbReference type="Proteomes" id="UP000799754">
    <property type="component" value="Unassembled WGS sequence"/>
</dbReference>
<comment type="caution">
    <text evidence="1">The sequence shown here is derived from an EMBL/GenBank/DDBJ whole genome shotgun (WGS) entry which is preliminary data.</text>
</comment>
<reference evidence="1" key="1">
    <citation type="journal article" date="2020" name="Stud. Mycol.">
        <title>101 Dothideomycetes genomes: a test case for predicting lifestyles and emergence of pathogens.</title>
        <authorList>
            <person name="Haridas S."/>
            <person name="Albert R."/>
            <person name="Binder M."/>
            <person name="Bloem J."/>
            <person name="Labutti K."/>
            <person name="Salamov A."/>
            <person name="Andreopoulos B."/>
            <person name="Baker S."/>
            <person name="Barry K."/>
            <person name="Bills G."/>
            <person name="Bluhm B."/>
            <person name="Cannon C."/>
            <person name="Castanera R."/>
            <person name="Culley D."/>
            <person name="Daum C."/>
            <person name="Ezra D."/>
            <person name="Gonzalez J."/>
            <person name="Henrissat B."/>
            <person name="Kuo A."/>
            <person name="Liang C."/>
            <person name="Lipzen A."/>
            <person name="Lutzoni F."/>
            <person name="Magnuson J."/>
            <person name="Mondo S."/>
            <person name="Nolan M."/>
            <person name="Ohm R."/>
            <person name="Pangilinan J."/>
            <person name="Park H.-J."/>
            <person name="Ramirez L."/>
            <person name="Alfaro M."/>
            <person name="Sun H."/>
            <person name="Tritt A."/>
            <person name="Yoshinaga Y."/>
            <person name="Zwiers L.-H."/>
            <person name="Turgeon B."/>
            <person name="Goodwin S."/>
            <person name="Spatafora J."/>
            <person name="Crous P."/>
            <person name="Grigoriev I."/>
        </authorList>
    </citation>
    <scope>NUCLEOTIDE SEQUENCE</scope>
    <source>
        <strain evidence="1">CBS 525.71</strain>
    </source>
</reference>
<accession>A0ACB6RQT1</accession>
<name>A0ACB6RQT1_9PLEO</name>